<dbReference type="GO" id="GO:0047493">
    <property type="term" value="F:ceramide cholinephosphotransferase activity"/>
    <property type="evidence" value="ECO:0007669"/>
    <property type="project" value="TreeGrafter"/>
</dbReference>
<proteinExistence type="predicted"/>
<dbReference type="PANTHER" id="PTHR21290">
    <property type="entry name" value="SPHINGOMYELIN SYNTHETASE"/>
    <property type="match status" value="1"/>
</dbReference>
<feature type="domain" description="Sphingomyelin synthase-like" evidence="8">
    <location>
        <begin position="131"/>
        <end position="199"/>
    </location>
</feature>
<evidence type="ECO:0000256" key="5">
    <source>
        <dbReference type="ARBA" id="ARBA00023098"/>
    </source>
</evidence>
<evidence type="ECO:0000256" key="7">
    <source>
        <dbReference type="SAM" id="Phobius"/>
    </source>
</evidence>
<dbReference type="GO" id="GO:0033188">
    <property type="term" value="F:sphingomyelin synthase activity"/>
    <property type="evidence" value="ECO:0007669"/>
    <property type="project" value="TreeGrafter"/>
</dbReference>
<accession>A0A382C8G5</accession>
<evidence type="ECO:0000256" key="6">
    <source>
        <dbReference type="ARBA" id="ARBA00023136"/>
    </source>
</evidence>
<keyword evidence="6 7" id="KW-0472">Membrane</keyword>
<protein>
    <recommendedName>
        <fullName evidence="8">Sphingomyelin synthase-like domain-containing protein</fullName>
    </recommendedName>
</protein>
<dbReference type="Pfam" id="PF14360">
    <property type="entry name" value="PAP2_C"/>
    <property type="match status" value="1"/>
</dbReference>
<evidence type="ECO:0000256" key="1">
    <source>
        <dbReference type="ARBA" id="ARBA00004141"/>
    </source>
</evidence>
<comment type="subcellular location">
    <subcellularLocation>
        <location evidence="1">Membrane</location>
        <topology evidence="1">Multi-pass membrane protein</topology>
    </subcellularLocation>
</comment>
<dbReference type="GO" id="GO:0046513">
    <property type="term" value="P:ceramide biosynthetic process"/>
    <property type="evidence" value="ECO:0007669"/>
    <property type="project" value="TreeGrafter"/>
</dbReference>
<evidence type="ECO:0000259" key="8">
    <source>
        <dbReference type="Pfam" id="PF14360"/>
    </source>
</evidence>
<keyword evidence="2" id="KW-0808">Transferase</keyword>
<organism evidence="9">
    <name type="scientific">marine metagenome</name>
    <dbReference type="NCBI Taxonomy" id="408172"/>
    <lineage>
        <taxon>unclassified sequences</taxon>
        <taxon>metagenomes</taxon>
        <taxon>ecological metagenomes</taxon>
    </lineage>
</organism>
<dbReference type="AlphaFoldDB" id="A0A382C8G5"/>
<reference evidence="9" key="1">
    <citation type="submission" date="2018-05" db="EMBL/GenBank/DDBJ databases">
        <authorList>
            <person name="Lanie J.A."/>
            <person name="Ng W.-L."/>
            <person name="Kazmierczak K.M."/>
            <person name="Andrzejewski T.M."/>
            <person name="Davidsen T.M."/>
            <person name="Wayne K.J."/>
            <person name="Tettelin H."/>
            <person name="Glass J.I."/>
            <person name="Rusch D."/>
            <person name="Podicherti R."/>
            <person name="Tsui H.-C.T."/>
            <person name="Winkler M.E."/>
        </authorList>
    </citation>
    <scope>NUCLEOTIDE SEQUENCE</scope>
</reference>
<dbReference type="GO" id="GO:0005886">
    <property type="term" value="C:plasma membrane"/>
    <property type="evidence" value="ECO:0007669"/>
    <property type="project" value="TreeGrafter"/>
</dbReference>
<keyword evidence="3 7" id="KW-0812">Transmembrane</keyword>
<evidence type="ECO:0000256" key="4">
    <source>
        <dbReference type="ARBA" id="ARBA00022989"/>
    </source>
</evidence>
<dbReference type="InterPro" id="IPR045221">
    <property type="entry name" value="Sphingomyelin_synth-like"/>
</dbReference>
<dbReference type="InterPro" id="IPR025749">
    <property type="entry name" value="Sphingomyelin_synth-like_dom"/>
</dbReference>
<feature type="transmembrane region" description="Helical" evidence="7">
    <location>
        <begin position="6"/>
        <end position="26"/>
    </location>
</feature>
<evidence type="ECO:0000256" key="2">
    <source>
        <dbReference type="ARBA" id="ARBA00022679"/>
    </source>
</evidence>
<sequence length="234" mass="27165">MELKVGFIIACLILGIVFIINSYLSIYHIDAVGFKKGNSNVKCVYDVGHEYLPDLQLKTKTYDEIFTYIRHFVAGLPIVIALYSLSWGNKTNLIIDLVILYTIRMIANNLTVLPSIRPCEKDDSTKMRIGGCCDLMFSGHTLSCLIASLYIIYYVNDNYTTLLLLFNLTNQFLILSSRRHYTDDVFLAWFVVLTIFFLRTNEPRKVMTLFFNQIINFNPEKIMTFLFKQVKRIF</sequence>
<dbReference type="GO" id="GO:0000139">
    <property type="term" value="C:Golgi membrane"/>
    <property type="evidence" value="ECO:0007669"/>
    <property type="project" value="TreeGrafter"/>
</dbReference>
<feature type="transmembrane region" description="Helical" evidence="7">
    <location>
        <begin position="135"/>
        <end position="155"/>
    </location>
</feature>
<feature type="transmembrane region" description="Helical" evidence="7">
    <location>
        <begin position="68"/>
        <end position="87"/>
    </location>
</feature>
<gene>
    <name evidence="9" type="ORF">METZ01_LOCUS175200</name>
</gene>
<keyword evidence="4 7" id="KW-1133">Transmembrane helix</keyword>
<dbReference type="GO" id="GO:0005789">
    <property type="term" value="C:endoplasmic reticulum membrane"/>
    <property type="evidence" value="ECO:0007669"/>
    <property type="project" value="TreeGrafter"/>
</dbReference>
<dbReference type="EMBL" id="UINC01033293">
    <property type="protein sequence ID" value="SVB22346.1"/>
    <property type="molecule type" value="Genomic_DNA"/>
</dbReference>
<evidence type="ECO:0000313" key="9">
    <source>
        <dbReference type="EMBL" id="SVB22346.1"/>
    </source>
</evidence>
<feature type="transmembrane region" description="Helical" evidence="7">
    <location>
        <begin position="93"/>
        <end position="114"/>
    </location>
</feature>
<feature type="transmembrane region" description="Helical" evidence="7">
    <location>
        <begin position="185"/>
        <end position="201"/>
    </location>
</feature>
<keyword evidence="5" id="KW-0443">Lipid metabolism</keyword>
<evidence type="ECO:0000256" key="3">
    <source>
        <dbReference type="ARBA" id="ARBA00022692"/>
    </source>
</evidence>
<dbReference type="PANTHER" id="PTHR21290:SF25">
    <property type="entry name" value="SPHINGOMYELIN SYNTHASE-RELATED PROTEIN 1"/>
    <property type="match status" value="1"/>
</dbReference>
<name>A0A382C8G5_9ZZZZ</name>